<dbReference type="Pfam" id="PF14520">
    <property type="entry name" value="HHH_5"/>
    <property type="match status" value="1"/>
</dbReference>
<dbReference type="InterPro" id="IPR027417">
    <property type="entry name" value="P-loop_NTPase"/>
</dbReference>
<reference evidence="5 6" key="1">
    <citation type="submission" date="2018-05" db="EMBL/GenBank/DDBJ databases">
        <title>The Hungate 1000. A catalogue of reference genomes from the rumen microbiome.</title>
        <authorList>
            <person name="Kelly W."/>
        </authorList>
    </citation>
    <scope>NUCLEOTIDE SEQUENCE [LARGE SCALE GENOMIC DNA]</scope>
    <source>
        <strain evidence="5 6">NLAE-zl-C242</strain>
    </source>
</reference>
<dbReference type="Gene3D" id="2.30.30.940">
    <property type="match status" value="1"/>
</dbReference>
<dbReference type="Gene3D" id="3.40.50.300">
    <property type="entry name" value="P-loop containing nucleotide triphosphate hydrolases"/>
    <property type="match status" value="2"/>
</dbReference>
<dbReference type="GO" id="GO:0016787">
    <property type="term" value="F:hydrolase activity"/>
    <property type="evidence" value="ECO:0007669"/>
    <property type="project" value="UniProtKB-KW"/>
</dbReference>
<dbReference type="GO" id="GO:0005524">
    <property type="term" value="F:ATP binding"/>
    <property type="evidence" value="ECO:0007669"/>
    <property type="project" value="UniProtKB-UniRule"/>
</dbReference>
<comment type="catalytic activity">
    <reaction evidence="3">
        <text>ATP + H2O = ADP + phosphate + H(+)</text>
        <dbReference type="Rhea" id="RHEA:13065"/>
        <dbReference type="ChEBI" id="CHEBI:15377"/>
        <dbReference type="ChEBI" id="CHEBI:15378"/>
        <dbReference type="ChEBI" id="CHEBI:30616"/>
        <dbReference type="ChEBI" id="CHEBI:43474"/>
        <dbReference type="ChEBI" id="CHEBI:456216"/>
        <dbReference type="EC" id="5.6.2.3"/>
    </reaction>
</comment>
<dbReference type="HAMAP" id="MF_01488">
    <property type="entry name" value="RecD2"/>
    <property type="match status" value="1"/>
</dbReference>
<keyword evidence="3" id="KW-0413">Isomerase</keyword>
<name>A0A2Y9B8J2_9FIRM</name>
<dbReference type="RefSeq" id="WP_109729453.1">
    <property type="nucleotide sequence ID" value="NZ_BAAACK010000007.1"/>
</dbReference>
<keyword evidence="6" id="KW-1185">Reference proteome</keyword>
<keyword evidence="2 3" id="KW-0067">ATP-binding</keyword>
<evidence type="ECO:0000259" key="4">
    <source>
        <dbReference type="SMART" id="SM00382"/>
    </source>
</evidence>
<dbReference type="NCBIfam" id="TIGR01448">
    <property type="entry name" value="recD_rel"/>
    <property type="match status" value="1"/>
</dbReference>
<dbReference type="SUPFAM" id="SSF47781">
    <property type="entry name" value="RuvA domain 2-like"/>
    <property type="match status" value="1"/>
</dbReference>
<dbReference type="GO" id="GO:0017116">
    <property type="term" value="F:single-stranded DNA helicase activity"/>
    <property type="evidence" value="ECO:0007669"/>
    <property type="project" value="TreeGrafter"/>
</dbReference>
<feature type="domain" description="AAA+ ATPase" evidence="4">
    <location>
        <begin position="331"/>
        <end position="481"/>
    </location>
</feature>
<dbReference type="AlphaFoldDB" id="A0A2Y9B8J2"/>
<dbReference type="Gene3D" id="1.10.10.2220">
    <property type="match status" value="1"/>
</dbReference>
<dbReference type="GO" id="GO:0043139">
    <property type="term" value="F:5'-3' DNA helicase activity"/>
    <property type="evidence" value="ECO:0007669"/>
    <property type="project" value="UniProtKB-UniRule"/>
</dbReference>
<dbReference type="Pfam" id="PF14490">
    <property type="entry name" value="HHH_RecD2"/>
    <property type="match status" value="1"/>
</dbReference>
<dbReference type="GO" id="GO:0003677">
    <property type="term" value="F:DNA binding"/>
    <property type="evidence" value="ECO:0007669"/>
    <property type="project" value="UniProtKB-UniRule"/>
</dbReference>
<keyword evidence="1 3" id="KW-0547">Nucleotide-binding</keyword>
<comment type="caution">
    <text evidence="5">The sequence shown here is derived from an EMBL/GenBank/DDBJ whole genome shotgun (WGS) entry which is preliminary data.</text>
</comment>
<comment type="similarity">
    <text evidence="3">Belongs to the RecD family. RecD2 subfamily.</text>
</comment>
<sequence length="736" mass="83118">MEVVTGYVEHIVFRNEENGYTVFNLDSEDGEVTCVGSFHYINEGEMLEVQGDYVNHSVYGSQLKVNSHKVKEPEDLVSIERYLGSGAVKGVGAALAARIVRRFKEDTFRIIEEEPERLAEIKGISERKAREIAEQVEDKKDMRKAMIYLQNYGISTTLAVKIYKHYGSKLYQVLEENPYQLADNIEGVGFKTADEIASRIGIHTDSDFRIRSGIFYTLQQSVGEGHIYLPQHILAARAGQLLGVQIQDVEKYIMDLCIERKVVRKEEQDEIRIYPAHYYYLELNAARMLHDLNIDCNMPEDMMEKRLRKVEEQEDISLDPMQHRAVIESIKHGLLVLTGGPGTGKTTTINTMIQFFESEGMSILLAAPTGRAAKRMTEATGYQAQTIHRLLEVSGNPEEEGNVNGFMRNRQNPLETDVLIIDEMSMVDLPLMHALLSAVVEGTRLILVGDVNQLPSVGPGSVLKDIIASGSFPVVTLTKIFRQAGESDIVVNAHKINAGEAVILNNKSRDFFFLKRQEADVIISVVITLIQKKLPKYVDAAPTDIQVMTPTRKGLLGVERLNTILQKYLNPPDPKKAEKEFGQKIFRVGDKVMQIKNNYQLEWEICTKFGLTVDKGTGIFNGDMGIVTDINTFDETIEVEYDEGRKVKYPYELLEELELAYAITVHKSQGSEYPAVIIPLLPGPRLLYNRNLLYTAVTRAKKCLTIVGSDATFQEMIQNKNEQNRYTSLAERIQEF</sequence>
<dbReference type="InterPro" id="IPR050534">
    <property type="entry name" value="Coronavir_polyprotein_1ab"/>
</dbReference>
<dbReference type="GO" id="GO:0009338">
    <property type="term" value="C:exodeoxyribonuclease V complex"/>
    <property type="evidence" value="ECO:0007669"/>
    <property type="project" value="TreeGrafter"/>
</dbReference>
<dbReference type="SMART" id="SM00382">
    <property type="entry name" value="AAA"/>
    <property type="match status" value="1"/>
</dbReference>
<evidence type="ECO:0000313" key="5">
    <source>
        <dbReference type="EMBL" id="PWJ32086.1"/>
    </source>
</evidence>
<evidence type="ECO:0000313" key="6">
    <source>
        <dbReference type="Proteomes" id="UP000245845"/>
    </source>
</evidence>
<dbReference type="InterPro" id="IPR006345">
    <property type="entry name" value="RecD2"/>
</dbReference>
<dbReference type="Pfam" id="PF18335">
    <property type="entry name" value="SH3_13"/>
    <property type="match status" value="1"/>
</dbReference>
<dbReference type="InterPro" id="IPR003593">
    <property type="entry name" value="AAA+_ATPase"/>
</dbReference>
<dbReference type="InterPro" id="IPR010994">
    <property type="entry name" value="RuvA_2-like"/>
</dbReference>
<keyword evidence="3" id="KW-0378">Hydrolase</keyword>
<keyword evidence="3" id="KW-0347">Helicase</keyword>
<dbReference type="CDD" id="cd17933">
    <property type="entry name" value="DEXSc_RecD-like"/>
    <property type="match status" value="1"/>
</dbReference>
<dbReference type="OrthoDB" id="9803432at2"/>
<keyword evidence="3" id="KW-0238">DNA-binding</keyword>
<dbReference type="GO" id="GO:0006310">
    <property type="term" value="P:DNA recombination"/>
    <property type="evidence" value="ECO:0007669"/>
    <property type="project" value="InterPro"/>
</dbReference>
<dbReference type="Pfam" id="PF13245">
    <property type="entry name" value="AAA_19"/>
    <property type="match status" value="1"/>
</dbReference>
<dbReference type="PANTHER" id="PTHR43788">
    <property type="entry name" value="DNA2/NAM7 HELICASE FAMILY MEMBER"/>
    <property type="match status" value="1"/>
</dbReference>
<protein>
    <recommendedName>
        <fullName evidence="3">ATP-dependent RecD2 DNA helicase</fullName>
        <ecNumber evidence="3">5.6.2.3</ecNumber>
    </recommendedName>
    <alternativeName>
        <fullName evidence="3">DNA 5'-3' helicase subunit RecD2</fullName>
    </alternativeName>
</protein>
<organism evidence="5 6">
    <name type="scientific">Faecalicatena orotica</name>
    <dbReference type="NCBI Taxonomy" id="1544"/>
    <lineage>
        <taxon>Bacteria</taxon>
        <taxon>Bacillati</taxon>
        <taxon>Bacillota</taxon>
        <taxon>Clostridia</taxon>
        <taxon>Lachnospirales</taxon>
        <taxon>Lachnospiraceae</taxon>
        <taxon>Faecalicatena</taxon>
    </lineage>
</organism>
<comment type="function">
    <text evidence="3">DNA-dependent ATPase and ATP-dependent 5'-3' DNA helicase. Has no activity on blunt DNA or DNA with 3'-overhangs, requires at least 10 bases of 5'-ssDNA for helicase activity.</text>
</comment>
<dbReference type="InterPro" id="IPR027785">
    <property type="entry name" value="UvrD-like_helicase_C"/>
</dbReference>
<dbReference type="EMBL" id="QGDL01000001">
    <property type="protein sequence ID" value="PWJ32086.1"/>
    <property type="molecule type" value="Genomic_DNA"/>
</dbReference>
<dbReference type="InterPro" id="IPR041451">
    <property type="entry name" value="RecD2_SH13"/>
</dbReference>
<feature type="binding site" evidence="3">
    <location>
        <begin position="342"/>
        <end position="346"/>
    </location>
    <ligand>
        <name>ATP</name>
        <dbReference type="ChEBI" id="CHEBI:30616"/>
    </ligand>
</feature>
<dbReference type="Pfam" id="PF23139">
    <property type="entry name" value="OB_YrrC"/>
    <property type="match status" value="1"/>
</dbReference>
<dbReference type="SUPFAM" id="SSF52540">
    <property type="entry name" value="P-loop containing nucleoside triphosphate hydrolases"/>
    <property type="match status" value="1"/>
</dbReference>
<evidence type="ECO:0000256" key="3">
    <source>
        <dbReference type="HAMAP-Rule" id="MF_01488"/>
    </source>
</evidence>
<dbReference type="InterPro" id="IPR029493">
    <property type="entry name" value="RecD2-like_HHH"/>
</dbReference>
<dbReference type="Pfam" id="PF13538">
    <property type="entry name" value="UvrD_C_2"/>
    <property type="match status" value="1"/>
</dbReference>
<dbReference type="EC" id="5.6.2.3" evidence="3"/>
<dbReference type="Proteomes" id="UP000245845">
    <property type="component" value="Unassembled WGS sequence"/>
</dbReference>
<proteinExistence type="inferred from homology"/>
<dbReference type="CDD" id="cd18809">
    <property type="entry name" value="SF1_C_RecD"/>
    <property type="match status" value="1"/>
</dbReference>
<dbReference type="PANTHER" id="PTHR43788:SF6">
    <property type="entry name" value="DNA HELICASE B"/>
    <property type="match status" value="1"/>
</dbReference>
<gene>
    <name evidence="3" type="primary">recD2</name>
    <name evidence="5" type="ORF">A8806_101374</name>
</gene>
<accession>A0A2Y9B8J2</accession>
<evidence type="ECO:0000256" key="1">
    <source>
        <dbReference type="ARBA" id="ARBA00022741"/>
    </source>
</evidence>
<dbReference type="Gene3D" id="1.10.150.20">
    <property type="entry name" value="5' to 3' exonuclease, C-terminal subdomain"/>
    <property type="match status" value="1"/>
</dbReference>
<dbReference type="InterPro" id="IPR055446">
    <property type="entry name" value="RecD2_N_OB"/>
</dbReference>
<evidence type="ECO:0000256" key="2">
    <source>
        <dbReference type="ARBA" id="ARBA00022840"/>
    </source>
</evidence>